<evidence type="ECO:0000313" key="8">
    <source>
        <dbReference type="Proteomes" id="UP000027997"/>
    </source>
</evidence>
<organism evidence="7 8">
    <name type="scientific">Endozoicomonas elysicola</name>
    <dbReference type="NCBI Taxonomy" id="305900"/>
    <lineage>
        <taxon>Bacteria</taxon>
        <taxon>Pseudomonadati</taxon>
        <taxon>Pseudomonadota</taxon>
        <taxon>Gammaproteobacteria</taxon>
        <taxon>Oceanospirillales</taxon>
        <taxon>Endozoicomonadaceae</taxon>
        <taxon>Endozoicomonas</taxon>
    </lineage>
</organism>
<evidence type="ECO:0000313" key="7">
    <source>
        <dbReference type="EMBL" id="KEI72918.1"/>
    </source>
</evidence>
<dbReference type="PIRSF" id="PIRSF019574">
    <property type="entry name" value="Periplasmic_polyamine_BP"/>
    <property type="match status" value="1"/>
</dbReference>
<dbReference type="PANTHER" id="PTHR30222">
    <property type="entry name" value="SPERMIDINE/PUTRESCINE-BINDING PERIPLASMIC PROTEIN"/>
    <property type="match status" value="1"/>
</dbReference>
<comment type="function">
    <text evidence="5">Required for the activity of the bacterial periplasmic transport system of putrescine.</text>
</comment>
<evidence type="ECO:0000256" key="6">
    <source>
        <dbReference type="SAM" id="SignalP"/>
    </source>
</evidence>
<dbReference type="Proteomes" id="UP000027997">
    <property type="component" value="Unassembled WGS sequence"/>
</dbReference>
<dbReference type="GO" id="GO:0015846">
    <property type="term" value="P:polyamine transport"/>
    <property type="evidence" value="ECO:0007669"/>
    <property type="project" value="InterPro"/>
</dbReference>
<dbReference type="STRING" id="305900.GV64_21285"/>
<dbReference type="SUPFAM" id="SSF53850">
    <property type="entry name" value="Periplasmic binding protein-like II"/>
    <property type="match status" value="1"/>
</dbReference>
<evidence type="ECO:0000256" key="4">
    <source>
        <dbReference type="ARBA" id="ARBA00022764"/>
    </source>
</evidence>
<protein>
    <recommendedName>
        <fullName evidence="5">Putrescine-binding periplasmic protein</fullName>
    </recommendedName>
</protein>
<dbReference type="CDD" id="cd13659">
    <property type="entry name" value="PBP2_PotF"/>
    <property type="match status" value="1"/>
</dbReference>
<proteinExistence type="inferred from homology"/>
<evidence type="ECO:0000256" key="1">
    <source>
        <dbReference type="ARBA" id="ARBA00004418"/>
    </source>
</evidence>
<feature type="chain" id="PRO_5001758849" description="Putrescine-binding periplasmic protein" evidence="6">
    <location>
        <begin position="30"/>
        <end position="376"/>
    </location>
</feature>
<reference evidence="7 8" key="1">
    <citation type="submission" date="2014-06" db="EMBL/GenBank/DDBJ databases">
        <title>Whole Genome Sequences of Three Symbiotic Endozoicomonas Bacteria.</title>
        <authorList>
            <person name="Neave M.J."/>
            <person name="Apprill A."/>
            <person name="Voolstra C.R."/>
        </authorList>
    </citation>
    <scope>NUCLEOTIDE SEQUENCE [LARGE SCALE GENOMIC DNA]</scope>
    <source>
        <strain evidence="7 8">DSM 22380</strain>
    </source>
</reference>
<evidence type="ECO:0000256" key="5">
    <source>
        <dbReference type="PIRNR" id="PIRNR019574"/>
    </source>
</evidence>
<sequence>MIGRLGKSVSTLVSTAVLASSLTIAPAYAKAANEVQRSLNIYNWSDYIAEDTIANFEKETGIKVHYDVFDSNEVLEAKLLSGKTGYDIVAPSADFLLHQIKAGVYQPLDKKKLSNWKHLDGELMTLMETYDPNNQFSFPYLWGTTGIGYNPDLVKEHLGKDAPINSWSLIFDEKNISKLSKCGVAFLNAPTEVIPAALSYLGLNPNSTNRADYAKAEALLMKVRPYVTYFHSSRSISDLANGDICVAMGWSGDVLQAADRATEAGNGVTVEYVIPDEGAGLWFDTVAIPGDAKNPEEAHIFLNYLLRPDVIANITDYVAYANPNKSATTLVDDDIRENPGIYPTNEAKERLFVFEVLPSKINRQVNRMFTKLTSGQ</sequence>
<evidence type="ECO:0000256" key="3">
    <source>
        <dbReference type="ARBA" id="ARBA00022729"/>
    </source>
</evidence>
<dbReference type="Gene3D" id="3.40.190.10">
    <property type="entry name" value="Periplasmic binding protein-like II"/>
    <property type="match status" value="2"/>
</dbReference>
<dbReference type="GO" id="GO:0042597">
    <property type="term" value="C:periplasmic space"/>
    <property type="evidence" value="ECO:0007669"/>
    <property type="project" value="UniProtKB-SubCell"/>
</dbReference>
<comment type="caution">
    <text evidence="7">The sequence shown here is derived from an EMBL/GenBank/DDBJ whole genome shotgun (WGS) entry which is preliminary data.</text>
</comment>
<feature type="signal peptide" evidence="6">
    <location>
        <begin position="1"/>
        <end position="29"/>
    </location>
</feature>
<dbReference type="PRINTS" id="PR00909">
    <property type="entry name" value="SPERMDNBNDNG"/>
</dbReference>
<dbReference type="InterPro" id="IPR001188">
    <property type="entry name" value="Sperm_putr-bd"/>
</dbReference>
<keyword evidence="2 5" id="KW-0813">Transport</keyword>
<dbReference type="AlphaFoldDB" id="A0A081KFJ2"/>
<comment type="similarity">
    <text evidence="5">Belongs to the bacterial solute-binding protein PotD/PotF family.</text>
</comment>
<dbReference type="GO" id="GO:0019808">
    <property type="term" value="F:polyamine binding"/>
    <property type="evidence" value="ECO:0007669"/>
    <property type="project" value="InterPro"/>
</dbReference>
<accession>A0A081KFJ2</accession>
<dbReference type="InterPro" id="IPR006059">
    <property type="entry name" value="SBP"/>
</dbReference>
<keyword evidence="8" id="KW-1185">Reference proteome</keyword>
<keyword evidence="3 6" id="KW-0732">Signal</keyword>
<dbReference type="PANTHER" id="PTHR30222:SF12">
    <property type="entry name" value="NORSPERMIDINE SENSOR"/>
    <property type="match status" value="1"/>
</dbReference>
<dbReference type="eggNOG" id="COG0687">
    <property type="taxonomic scope" value="Bacteria"/>
</dbReference>
<comment type="subcellular location">
    <subcellularLocation>
        <location evidence="1 5">Periplasm</location>
    </subcellularLocation>
</comment>
<name>A0A081KFJ2_9GAMM</name>
<keyword evidence="4 5" id="KW-0574">Periplasm</keyword>
<gene>
    <name evidence="7" type="ORF">GV64_21285</name>
</gene>
<dbReference type="EMBL" id="JOJP01000001">
    <property type="protein sequence ID" value="KEI72918.1"/>
    <property type="molecule type" value="Genomic_DNA"/>
</dbReference>
<evidence type="ECO:0000256" key="2">
    <source>
        <dbReference type="ARBA" id="ARBA00022448"/>
    </source>
</evidence>
<dbReference type="Pfam" id="PF13416">
    <property type="entry name" value="SBP_bac_8"/>
    <property type="match status" value="1"/>
</dbReference>
<dbReference type="RefSeq" id="WP_020581615.1">
    <property type="nucleotide sequence ID" value="NZ_JOJP01000001.1"/>
</dbReference>